<dbReference type="AlphaFoldDB" id="A0A1G2EVG3"/>
<dbReference type="InterPro" id="IPR005709">
    <property type="entry name" value="Ribosomal_uS4_bac-type"/>
</dbReference>
<dbReference type="NCBIfam" id="NF003717">
    <property type="entry name" value="PRK05327.1"/>
    <property type="match status" value="1"/>
</dbReference>
<keyword evidence="5 7" id="KW-0687">Ribonucleoprotein</keyword>
<evidence type="ECO:0000256" key="8">
    <source>
        <dbReference type="RuleBase" id="RU003699"/>
    </source>
</evidence>
<dbReference type="Gene3D" id="1.10.1050.10">
    <property type="entry name" value="Ribosomal Protein S4 Delta 41, Chain A, domain 1"/>
    <property type="match status" value="1"/>
</dbReference>
<reference evidence="11 12" key="1">
    <citation type="journal article" date="2016" name="Nat. Commun.">
        <title>Thousands of microbial genomes shed light on interconnected biogeochemical processes in an aquifer system.</title>
        <authorList>
            <person name="Anantharaman K."/>
            <person name="Brown C.T."/>
            <person name="Hug L.A."/>
            <person name="Sharon I."/>
            <person name="Castelle C.J."/>
            <person name="Probst A.J."/>
            <person name="Thomas B.C."/>
            <person name="Singh A."/>
            <person name="Wilkins M.J."/>
            <person name="Karaoz U."/>
            <person name="Brodie E.L."/>
            <person name="Williams K.H."/>
            <person name="Hubbard S.S."/>
            <person name="Banfield J.F."/>
        </authorList>
    </citation>
    <scope>NUCLEOTIDE SEQUENCE [LARGE SCALE GENOMIC DNA]</scope>
</reference>
<feature type="domain" description="Small ribosomal subunit protein uS4 N-terminal" evidence="10">
    <location>
        <begin position="3"/>
        <end position="95"/>
    </location>
</feature>
<evidence type="ECO:0000256" key="5">
    <source>
        <dbReference type="ARBA" id="ARBA00023274"/>
    </source>
</evidence>
<dbReference type="SMART" id="SM01390">
    <property type="entry name" value="Ribosomal_S4"/>
    <property type="match status" value="1"/>
</dbReference>
<dbReference type="GO" id="GO:0006412">
    <property type="term" value="P:translation"/>
    <property type="evidence" value="ECO:0007669"/>
    <property type="project" value="UniProtKB-UniRule"/>
</dbReference>
<dbReference type="SUPFAM" id="SSF55174">
    <property type="entry name" value="Alpha-L RNA-binding motif"/>
    <property type="match status" value="1"/>
</dbReference>
<dbReference type="PROSITE" id="PS50889">
    <property type="entry name" value="S4"/>
    <property type="match status" value="1"/>
</dbReference>
<evidence type="ECO:0000256" key="6">
    <source>
        <dbReference type="ARBA" id="ARBA00035254"/>
    </source>
</evidence>
<dbReference type="GO" id="GO:0042274">
    <property type="term" value="P:ribosomal small subunit biogenesis"/>
    <property type="evidence" value="ECO:0007669"/>
    <property type="project" value="TreeGrafter"/>
</dbReference>
<dbReference type="CDD" id="cd00165">
    <property type="entry name" value="S4"/>
    <property type="match status" value="1"/>
</dbReference>
<evidence type="ECO:0000256" key="3">
    <source>
        <dbReference type="ARBA" id="ARBA00022884"/>
    </source>
</evidence>
<evidence type="ECO:0000313" key="12">
    <source>
        <dbReference type="Proteomes" id="UP000177486"/>
    </source>
</evidence>
<dbReference type="GO" id="GO:0003735">
    <property type="term" value="F:structural constituent of ribosome"/>
    <property type="evidence" value="ECO:0007669"/>
    <property type="project" value="InterPro"/>
</dbReference>
<dbReference type="FunFam" id="3.10.290.10:FF:000001">
    <property type="entry name" value="30S ribosomal protein S4"/>
    <property type="match status" value="1"/>
</dbReference>
<dbReference type="HAMAP" id="MF_01306_B">
    <property type="entry name" value="Ribosomal_uS4_B"/>
    <property type="match status" value="1"/>
</dbReference>
<evidence type="ECO:0000256" key="4">
    <source>
        <dbReference type="ARBA" id="ARBA00022980"/>
    </source>
</evidence>
<gene>
    <name evidence="7" type="primary">rpsD</name>
    <name evidence="11" type="ORF">A2931_00675</name>
</gene>
<dbReference type="Proteomes" id="UP000177486">
    <property type="component" value="Unassembled WGS sequence"/>
</dbReference>
<comment type="function">
    <text evidence="7">With S5 and S12 plays an important role in translational accuracy.</text>
</comment>
<dbReference type="GO" id="GO:0015935">
    <property type="term" value="C:small ribosomal subunit"/>
    <property type="evidence" value="ECO:0007669"/>
    <property type="project" value="InterPro"/>
</dbReference>
<dbReference type="Pfam" id="PF01479">
    <property type="entry name" value="S4"/>
    <property type="match status" value="1"/>
</dbReference>
<comment type="subunit">
    <text evidence="7">Part of the 30S ribosomal subunit. Contacts protein S5. The interaction surface between S4 and S5 is involved in control of translational fidelity.</text>
</comment>
<organism evidence="11 12">
    <name type="scientific">Candidatus Niyogibacteria bacterium RIFCSPLOWO2_01_FULL_45_48</name>
    <dbReference type="NCBI Taxonomy" id="1801724"/>
    <lineage>
        <taxon>Bacteria</taxon>
        <taxon>Candidatus Niyogiibacteriota</taxon>
    </lineage>
</organism>
<dbReference type="SMART" id="SM00363">
    <property type="entry name" value="S4"/>
    <property type="match status" value="1"/>
</dbReference>
<keyword evidence="3 7" id="KW-0694">RNA-binding</keyword>
<evidence type="ECO:0000256" key="2">
    <source>
        <dbReference type="ARBA" id="ARBA00022730"/>
    </source>
</evidence>
<dbReference type="EMBL" id="MHMQ01000032">
    <property type="protein sequence ID" value="OGZ29795.1"/>
    <property type="molecule type" value="Genomic_DNA"/>
</dbReference>
<dbReference type="PANTHER" id="PTHR11831">
    <property type="entry name" value="30S 40S RIBOSOMAL PROTEIN"/>
    <property type="match status" value="1"/>
</dbReference>
<evidence type="ECO:0000259" key="9">
    <source>
        <dbReference type="SMART" id="SM00363"/>
    </source>
</evidence>
<evidence type="ECO:0000256" key="1">
    <source>
        <dbReference type="ARBA" id="ARBA00007465"/>
    </source>
</evidence>
<dbReference type="NCBIfam" id="TIGR01017">
    <property type="entry name" value="rpsD_bact"/>
    <property type="match status" value="1"/>
</dbReference>
<dbReference type="Pfam" id="PF00163">
    <property type="entry name" value="Ribosomal_S4"/>
    <property type="match status" value="1"/>
</dbReference>
<keyword evidence="2 7" id="KW-0699">rRNA-binding</keyword>
<feature type="domain" description="RNA-binding S4" evidence="9">
    <location>
        <begin position="96"/>
        <end position="168"/>
    </location>
</feature>
<comment type="similarity">
    <text evidence="1 7 8">Belongs to the universal ribosomal protein uS4 family.</text>
</comment>
<dbReference type="GO" id="GO:0019843">
    <property type="term" value="F:rRNA binding"/>
    <property type="evidence" value="ECO:0007669"/>
    <property type="project" value="UniProtKB-UniRule"/>
</dbReference>
<proteinExistence type="inferred from homology"/>
<dbReference type="InterPro" id="IPR022801">
    <property type="entry name" value="Ribosomal_uS4"/>
</dbReference>
<evidence type="ECO:0000256" key="7">
    <source>
        <dbReference type="HAMAP-Rule" id="MF_01306"/>
    </source>
</evidence>
<dbReference type="PANTHER" id="PTHR11831:SF4">
    <property type="entry name" value="SMALL RIBOSOMAL SUBUNIT PROTEIN US4M"/>
    <property type="match status" value="1"/>
</dbReference>
<dbReference type="InterPro" id="IPR001912">
    <property type="entry name" value="Ribosomal_uS4_N"/>
</dbReference>
<keyword evidence="4 7" id="KW-0689">Ribosomal protein</keyword>
<sequence>MPKITCKTCRRLGFSVCGKEKCAFKRKPYSPGIHGRKKGGFKRRSNQSEYGNQLKEKQKVKFLYGLREKQFRNLVAKAIAAKSAETSRRIVELLETRLDNVVYRLGFASSRKAARQIVNHGHIMVNGKKTNIPSRALKIGQQVSVRPQSLGLGIFRDLDLRLKKHQVPSWLNLKQDQREGHIVAFPSAEEVDTGANLNSIIEFYSR</sequence>
<comment type="caution">
    <text evidence="11">The sequence shown here is derived from an EMBL/GenBank/DDBJ whole genome shotgun (WGS) entry which is preliminary data.</text>
</comment>
<protein>
    <recommendedName>
        <fullName evidence="6 7">Small ribosomal subunit protein uS4</fullName>
    </recommendedName>
</protein>
<dbReference type="InterPro" id="IPR036986">
    <property type="entry name" value="S4_RNA-bd_sf"/>
</dbReference>
<name>A0A1G2EVG3_9BACT</name>
<dbReference type="InterPro" id="IPR002942">
    <property type="entry name" value="S4_RNA-bd"/>
</dbReference>
<comment type="function">
    <text evidence="7">One of the primary rRNA binding proteins, it binds directly to 16S rRNA where it nucleates assembly of the body of the 30S subunit.</text>
</comment>
<evidence type="ECO:0000259" key="10">
    <source>
        <dbReference type="SMART" id="SM01390"/>
    </source>
</evidence>
<accession>A0A1G2EVG3</accession>
<dbReference type="PROSITE" id="PS00632">
    <property type="entry name" value="RIBOSOMAL_S4"/>
    <property type="match status" value="1"/>
</dbReference>
<dbReference type="InterPro" id="IPR018079">
    <property type="entry name" value="Ribosomal_uS4_CS"/>
</dbReference>
<evidence type="ECO:0000313" key="11">
    <source>
        <dbReference type="EMBL" id="OGZ29795.1"/>
    </source>
</evidence>
<dbReference type="Gene3D" id="3.10.290.10">
    <property type="entry name" value="RNA-binding S4 domain"/>
    <property type="match status" value="1"/>
</dbReference>